<dbReference type="InterPro" id="IPR003399">
    <property type="entry name" value="Mce/MlaD"/>
</dbReference>
<evidence type="ECO:0000313" key="3">
    <source>
        <dbReference type="EMBL" id="BAM04221.1"/>
    </source>
</evidence>
<dbReference type="RefSeq" id="WP_014437439.1">
    <property type="nucleotide sequence ID" value="NC_017080.1"/>
</dbReference>
<dbReference type="Pfam" id="PF02470">
    <property type="entry name" value="MlaD"/>
    <property type="match status" value="1"/>
</dbReference>
<dbReference type="HOGENOM" id="CLU_846914_0_0_0"/>
<dbReference type="OrthoDB" id="9788420at2"/>
<organism evidence="3 4">
    <name type="scientific">Phycisphaera mikurensis (strain NBRC 102666 / KCTC 22515 / FYK2301M01)</name>
    <dbReference type="NCBI Taxonomy" id="1142394"/>
    <lineage>
        <taxon>Bacteria</taxon>
        <taxon>Pseudomonadati</taxon>
        <taxon>Planctomycetota</taxon>
        <taxon>Phycisphaerae</taxon>
        <taxon>Phycisphaerales</taxon>
        <taxon>Phycisphaeraceae</taxon>
        <taxon>Phycisphaera</taxon>
    </lineage>
</organism>
<evidence type="ECO:0000259" key="2">
    <source>
        <dbReference type="Pfam" id="PF02470"/>
    </source>
</evidence>
<keyword evidence="1" id="KW-0812">Transmembrane</keyword>
<gene>
    <name evidence="3" type="ordered locus">PSMK_20620</name>
</gene>
<dbReference type="KEGG" id="phm:PSMK_20620"/>
<dbReference type="STRING" id="1142394.PSMK_20620"/>
<reference evidence="3 4" key="1">
    <citation type="submission" date="2012-02" db="EMBL/GenBank/DDBJ databases">
        <title>Complete genome sequence of Phycisphaera mikurensis NBRC 102666.</title>
        <authorList>
            <person name="Ankai A."/>
            <person name="Hosoyama A."/>
            <person name="Terui Y."/>
            <person name="Sekine M."/>
            <person name="Fukai R."/>
            <person name="Kato Y."/>
            <person name="Nakamura S."/>
            <person name="Yamada-Narita S."/>
            <person name="Kawakoshi A."/>
            <person name="Fukunaga Y."/>
            <person name="Yamazaki S."/>
            <person name="Fujita N."/>
        </authorList>
    </citation>
    <scope>NUCLEOTIDE SEQUENCE [LARGE SCALE GENOMIC DNA]</scope>
    <source>
        <strain evidence="4">NBRC 102666 / KCTC 22515 / FYK2301M01</strain>
    </source>
</reference>
<dbReference type="EMBL" id="AP012338">
    <property type="protein sequence ID" value="BAM04221.1"/>
    <property type="molecule type" value="Genomic_DNA"/>
</dbReference>
<keyword evidence="1" id="KW-0472">Membrane</keyword>
<keyword evidence="1" id="KW-1133">Transmembrane helix</keyword>
<protein>
    <recommendedName>
        <fullName evidence="2">Mce/MlaD domain-containing protein</fullName>
    </recommendedName>
</protein>
<feature type="transmembrane region" description="Helical" evidence="1">
    <location>
        <begin position="7"/>
        <end position="30"/>
    </location>
</feature>
<name>I0IG33_PHYMF</name>
<evidence type="ECO:0000313" key="4">
    <source>
        <dbReference type="Proteomes" id="UP000007881"/>
    </source>
</evidence>
<evidence type="ECO:0000256" key="1">
    <source>
        <dbReference type="SAM" id="Phobius"/>
    </source>
</evidence>
<sequence>MTDTRQNVIVGATCLLGLIGLCATLFLFGYTPSFLRGGYTLAAELDDALSLGSGSPVTISGIGIGKVESVGFAGVPGGPVVVTARIQEGIRIPEGTVAEVDTDLLGGVSTLRLVAPADAQDRPTALLADDGSAVLEGRLGSLAAAFRSLDGLTSSVDELSDTWAGVGEQVSGVLGGDGTEETSIVEVVRGLNQRLAGAEAVIADVRGYTGDPELRALVRKTLENAQATTQDARAAAAEARTVAEGAGEKVAALTSRYLATAEEAIATLDQAQAAMREATEGDGTVALLLNDPAFFDNWAGAAERIAAAADEGRLLVQKWRDEGFPLRF</sequence>
<accession>I0IG33</accession>
<feature type="domain" description="Mce/MlaD" evidence="2">
    <location>
        <begin position="38"/>
        <end position="109"/>
    </location>
</feature>
<dbReference type="PANTHER" id="PTHR33371:SF4">
    <property type="entry name" value="INTERMEMBRANE PHOSPHOLIPID TRANSPORT SYSTEM BINDING PROTEIN MLAD"/>
    <property type="match status" value="1"/>
</dbReference>
<dbReference type="AlphaFoldDB" id="I0IG33"/>
<dbReference type="PANTHER" id="PTHR33371">
    <property type="entry name" value="INTERMEMBRANE PHOSPHOLIPID TRANSPORT SYSTEM BINDING PROTEIN MLAD-RELATED"/>
    <property type="match status" value="1"/>
</dbReference>
<proteinExistence type="predicted"/>
<dbReference type="eggNOG" id="COG1463">
    <property type="taxonomic scope" value="Bacteria"/>
</dbReference>
<dbReference type="Proteomes" id="UP000007881">
    <property type="component" value="Chromosome"/>
</dbReference>
<dbReference type="InterPro" id="IPR052336">
    <property type="entry name" value="MlaD_Phospholipid_Transporter"/>
</dbReference>
<keyword evidence="4" id="KW-1185">Reference proteome</keyword>